<dbReference type="EC" id="3.6.3.14" evidence="2"/>
<gene>
    <name evidence="2" type="ORF">AVDCRST_MAG64-1267</name>
</gene>
<feature type="region of interest" description="Disordered" evidence="1">
    <location>
        <begin position="1"/>
        <end position="117"/>
    </location>
</feature>
<proteinExistence type="predicted"/>
<accession>A0A6J4NQB4</accession>
<name>A0A6J4NQB4_9BACT</name>
<organism evidence="2">
    <name type="scientific">uncultured Phycisphaerae bacterium</name>
    <dbReference type="NCBI Taxonomy" id="904963"/>
    <lineage>
        <taxon>Bacteria</taxon>
        <taxon>Pseudomonadati</taxon>
        <taxon>Planctomycetota</taxon>
        <taxon>Phycisphaerae</taxon>
        <taxon>environmental samples</taxon>
    </lineage>
</organism>
<keyword evidence="2" id="KW-0378">Hydrolase</keyword>
<feature type="compositionally biased region" description="Basic and acidic residues" evidence="1">
    <location>
        <begin position="56"/>
        <end position="80"/>
    </location>
</feature>
<dbReference type="AlphaFoldDB" id="A0A6J4NQB4"/>
<reference evidence="2" key="1">
    <citation type="submission" date="2020-02" db="EMBL/GenBank/DDBJ databases">
        <authorList>
            <person name="Meier V. D."/>
        </authorList>
    </citation>
    <scope>NUCLEOTIDE SEQUENCE</scope>
    <source>
        <strain evidence="2">AVDCRST_MAG64</strain>
    </source>
</reference>
<feature type="non-terminal residue" evidence="2">
    <location>
        <position position="1"/>
    </location>
</feature>
<evidence type="ECO:0000313" key="2">
    <source>
        <dbReference type="EMBL" id="CAA9392803.1"/>
    </source>
</evidence>
<dbReference type="EMBL" id="CADCUQ010000291">
    <property type="protein sequence ID" value="CAA9392803.1"/>
    <property type="molecule type" value="Genomic_DNA"/>
</dbReference>
<feature type="compositionally biased region" description="Basic and acidic residues" evidence="1">
    <location>
        <begin position="95"/>
        <end position="117"/>
    </location>
</feature>
<evidence type="ECO:0000256" key="1">
    <source>
        <dbReference type="SAM" id="MobiDB-lite"/>
    </source>
</evidence>
<sequence>EEDLRSRRAGAAGSPGDRVRRPGRGRYRQRRRDHHDHAGHRLQPGPGHRRCLYRCRPGDHGCRDGHRPDRWVGHRGDRPPARGRPPHLHHHDHRGRPDRGCHAVRARDLPDPEPGRP</sequence>
<feature type="non-terminal residue" evidence="2">
    <location>
        <position position="117"/>
    </location>
</feature>
<dbReference type="GO" id="GO:0016787">
    <property type="term" value="F:hydrolase activity"/>
    <property type="evidence" value="ECO:0007669"/>
    <property type="project" value="UniProtKB-KW"/>
</dbReference>
<protein>
    <submittedName>
        <fullName evidence="2">ATP synthase F0 sector subunit c</fullName>
        <ecNumber evidence="2">3.6.3.14</ecNumber>
    </submittedName>
</protein>
<feature type="compositionally biased region" description="Basic residues" evidence="1">
    <location>
        <begin position="21"/>
        <end position="40"/>
    </location>
</feature>
<feature type="compositionally biased region" description="Basic residues" evidence="1">
    <location>
        <begin position="84"/>
        <end position="94"/>
    </location>
</feature>